<comment type="function">
    <text evidence="9">Mediates both low-affinity uptake and efflux of sugar across the membrane.</text>
</comment>
<keyword evidence="5 9" id="KW-0812">Transmembrane</keyword>
<dbReference type="GO" id="GO:0051119">
    <property type="term" value="F:sugar transmembrane transporter activity"/>
    <property type="evidence" value="ECO:0007669"/>
    <property type="project" value="InterPro"/>
</dbReference>
<evidence type="ECO:0000256" key="3">
    <source>
        <dbReference type="ARBA" id="ARBA00022448"/>
    </source>
</evidence>
<dbReference type="GO" id="GO:0051260">
    <property type="term" value="P:protein homooligomerization"/>
    <property type="evidence" value="ECO:0007669"/>
    <property type="project" value="UniProtKB-ARBA"/>
</dbReference>
<dbReference type="GO" id="GO:0012505">
    <property type="term" value="C:endomembrane system"/>
    <property type="evidence" value="ECO:0007669"/>
    <property type="project" value="UniProtKB-SubCell"/>
</dbReference>
<dbReference type="PANTHER" id="PTHR10791">
    <property type="entry name" value="RAG1-ACTIVATING PROTEIN 1"/>
    <property type="match status" value="1"/>
</dbReference>
<dbReference type="Pfam" id="PF03083">
    <property type="entry name" value="MtN3_slv"/>
    <property type="match status" value="2"/>
</dbReference>
<dbReference type="GO" id="GO:0016020">
    <property type="term" value="C:membrane"/>
    <property type="evidence" value="ECO:0007669"/>
    <property type="project" value="InterPro"/>
</dbReference>
<feature type="transmembrane region" description="Helical" evidence="9">
    <location>
        <begin position="114"/>
        <end position="137"/>
    </location>
</feature>
<comment type="caution">
    <text evidence="9">Lacks conserved residue(s) required for the propagation of feature annotation.</text>
</comment>
<keyword evidence="8 9" id="KW-0472">Membrane</keyword>
<evidence type="ECO:0000313" key="11">
    <source>
        <dbReference type="Proteomes" id="UP000298416"/>
    </source>
</evidence>
<keyword evidence="3 9" id="KW-0813">Transport</keyword>
<dbReference type="AlphaFoldDB" id="A0A8X8Z0U9"/>
<evidence type="ECO:0000256" key="7">
    <source>
        <dbReference type="ARBA" id="ARBA00022989"/>
    </source>
</evidence>
<dbReference type="Proteomes" id="UP000298416">
    <property type="component" value="Unassembled WGS sequence"/>
</dbReference>
<feature type="transmembrane region" description="Helical" evidence="9">
    <location>
        <begin position="176"/>
        <end position="192"/>
    </location>
</feature>
<feature type="transmembrane region" description="Helical" evidence="9">
    <location>
        <begin position="6"/>
        <end position="28"/>
    </location>
</feature>
<reference evidence="10" key="1">
    <citation type="submission" date="2018-01" db="EMBL/GenBank/DDBJ databases">
        <authorList>
            <person name="Mao J.F."/>
        </authorList>
    </citation>
    <scope>NUCLEOTIDE SEQUENCE</scope>
    <source>
        <strain evidence="10">Huo1</strain>
        <tissue evidence="10">Leaf</tissue>
    </source>
</reference>
<dbReference type="Gene3D" id="1.20.1280.290">
    <property type="match status" value="2"/>
</dbReference>
<keyword evidence="11" id="KW-1185">Reference proteome</keyword>
<evidence type="ECO:0000256" key="5">
    <source>
        <dbReference type="ARBA" id="ARBA00022692"/>
    </source>
</evidence>
<dbReference type="InterPro" id="IPR004316">
    <property type="entry name" value="SWEET_rpt"/>
</dbReference>
<dbReference type="PANTHER" id="PTHR10791:SF28">
    <property type="entry name" value="BIDIRECTIONAL SUGAR TRANSPORTER SWEET3"/>
    <property type="match status" value="1"/>
</dbReference>
<feature type="transmembrane region" description="Helical" evidence="9">
    <location>
        <begin position="70"/>
        <end position="93"/>
    </location>
</feature>
<accession>A0A8X8Z0U9</accession>
<name>A0A8X8Z0U9_SALSN</name>
<dbReference type="InterPro" id="IPR047664">
    <property type="entry name" value="SWEET"/>
</dbReference>
<evidence type="ECO:0000256" key="9">
    <source>
        <dbReference type="RuleBase" id="RU910715"/>
    </source>
</evidence>
<proteinExistence type="inferred from homology"/>
<evidence type="ECO:0000313" key="10">
    <source>
        <dbReference type="EMBL" id="KAG6387761.1"/>
    </source>
</evidence>
<feature type="transmembrane region" description="Helical" evidence="9">
    <location>
        <begin position="143"/>
        <end position="164"/>
    </location>
</feature>
<evidence type="ECO:0000256" key="8">
    <source>
        <dbReference type="ARBA" id="ARBA00023136"/>
    </source>
</evidence>
<comment type="caution">
    <text evidence="10">The sequence shown here is derived from an EMBL/GenBank/DDBJ whole genome shotgun (WGS) entry which is preliminary data.</text>
</comment>
<keyword evidence="6" id="KW-0677">Repeat</keyword>
<protein>
    <recommendedName>
        <fullName evidence="9">Bidirectional sugar transporter SWEET</fullName>
    </recommendedName>
</protein>
<evidence type="ECO:0000256" key="1">
    <source>
        <dbReference type="ARBA" id="ARBA00004127"/>
    </source>
</evidence>
<sequence length="290" mass="33046">MEEKLRIAVGILGNAASLLLYAAPIFTFSKVIRKKSTEEYSCVPYIMALLNCFLYTWYGLPVVSYKWENFPVVTINGLGIFLELSFILIYFYYASTDGKASYLAYSKHKITKKVAMMTLPVLLLSCSVVLISTFVFHDHHHRKAFVGSVGLVASVAMYGSPLVVVRKVMQTKSVEFMPFYLSLFSFLASLFVRKTTHVNNKLLYLQSPNLVGSPLGILQLFLYCIYRNRGSEKQPQKWDLETCCEKSEQHVQVKEEKPIIQYLKVKDEKDDEKANQNLQLVVADETNGKN</sequence>
<dbReference type="EMBL" id="PNBA02000021">
    <property type="protein sequence ID" value="KAG6387761.1"/>
    <property type="molecule type" value="Genomic_DNA"/>
</dbReference>
<gene>
    <name evidence="10" type="ORF">SASPL_152953</name>
</gene>
<comment type="subcellular location">
    <subcellularLocation>
        <location evidence="1">Endomembrane system</location>
        <topology evidence="1">Multi-pass membrane protein</topology>
    </subcellularLocation>
</comment>
<feature type="transmembrane region" description="Helical" evidence="9">
    <location>
        <begin position="40"/>
        <end position="58"/>
    </location>
</feature>
<comment type="similarity">
    <text evidence="2 9">Belongs to the SWEET sugar transporter family.</text>
</comment>
<evidence type="ECO:0000256" key="4">
    <source>
        <dbReference type="ARBA" id="ARBA00022597"/>
    </source>
</evidence>
<evidence type="ECO:0000256" key="2">
    <source>
        <dbReference type="ARBA" id="ARBA00007809"/>
    </source>
</evidence>
<keyword evidence="4 9" id="KW-0762">Sugar transport</keyword>
<organism evidence="10">
    <name type="scientific">Salvia splendens</name>
    <name type="common">Scarlet sage</name>
    <dbReference type="NCBI Taxonomy" id="180675"/>
    <lineage>
        <taxon>Eukaryota</taxon>
        <taxon>Viridiplantae</taxon>
        <taxon>Streptophyta</taxon>
        <taxon>Embryophyta</taxon>
        <taxon>Tracheophyta</taxon>
        <taxon>Spermatophyta</taxon>
        <taxon>Magnoliopsida</taxon>
        <taxon>eudicotyledons</taxon>
        <taxon>Gunneridae</taxon>
        <taxon>Pentapetalae</taxon>
        <taxon>asterids</taxon>
        <taxon>lamiids</taxon>
        <taxon>Lamiales</taxon>
        <taxon>Lamiaceae</taxon>
        <taxon>Nepetoideae</taxon>
        <taxon>Mentheae</taxon>
        <taxon>Salviinae</taxon>
        <taxon>Salvia</taxon>
        <taxon>Salvia subgen. Calosphace</taxon>
        <taxon>core Calosphace</taxon>
    </lineage>
</organism>
<dbReference type="FunFam" id="1.20.1280.290:FF:000002">
    <property type="entry name" value="Bidirectional sugar transporter SWEET"/>
    <property type="match status" value="1"/>
</dbReference>
<evidence type="ECO:0000256" key="6">
    <source>
        <dbReference type="ARBA" id="ARBA00022737"/>
    </source>
</evidence>
<dbReference type="FunFam" id="1.20.1280.290:FF:000001">
    <property type="entry name" value="Bidirectional sugar transporter SWEET"/>
    <property type="match status" value="1"/>
</dbReference>
<keyword evidence="7 9" id="KW-1133">Transmembrane helix</keyword>
<reference evidence="10" key="2">
    <citation type="submission" date="2020-08" db="EMBL/GenBank/DDBJ databases">
        <title>Plant Genome Project.</title>
        <authorList>
            <person name="Zhang R.-G."/>
        </authorList>
    </citation>
    <scope>NUCLEOTIDE SEQUENCE</scope>
    <source>
        <strain evidence="10">Huo1</strain>
        <tissue evidence="10">Leaf</tissue>
    </source>
</reference>